<evidence type="ECO:0000256" key="1">
    <source>
        <dbReference type="SAM" id="MobiDB-lite"/>
    </source>
</evidence>
<accession>A0A0D2GVP3</accession>
<reference evidence="2 3" key="1">
    <citation type="submission" date="2015-01" db="EMBL/GenBank/DDBJ databases">
        <title>The Genome Sequence of Fonsecaea multimorphosa CBS 102226.</title>
        <authorList>
            <consortium name="The Broad Institute Genomics Platform"/>
            <person name="Cuomo C."/>
            <person name="de Hoog S."/>
            <person name="Gorbushina A."/>
            <person name="Stielow B."/>
            <person name="Teixiera M."/>
            <person name="Abouelleil A."/>
            <person name="Chapman S.B."/>
            <person name="Priest M."/>
            <person name="Young S.K."/>
            <person name="Wortman J."/>
            <person name="Nusbaum C."/>
            <person name="Birren B."/>
        </authorList>
    </citation>
    <scope>NUCLEOTIDE SEQUENCE [LARGE SCALE GENOMIC DNA]</scope>
    <source>
        <strain evidence="2 3">CBS 102226</strain>
    </source>
</reference>
<feature type="region of interest" description="Disordered" evidence="1">
    <location>
        <begin position="1"/>
        <end position="56"/>
    </location>
</feature>
<dbReference type="EMBL" id="KN848092">
    <property type="protein sequence ID" value="KIX93695.1"/>
    <property type="molecule type" value="Genomic_DNA"/>
</dbReference>
<feature type="compositionally biased region" description="Basic and acidic residues" evidence="1">
    <location>
        <begin position="34"/>
        <end position="49"/>
    </location>
</feature>
<dbReference type="VEuPathDB" id="FungiDB:Z520_10601"/>
<sequence length="92" mass="9728">MCHAHGRLEDDGNEAGQPQVQVEARAPSGDDTAEIAHIHHPDQGQDHGTDGGIPERVTDVIDDLPHTTPLMTIETTGALIFSGVAMHAMSVV</sequence>
<evidence type="ECO:0000313" key="2">
    <source>
        <dbReference type="EMBL" id="KIX93695.1"/>
    </source>
</evidence>
<feature type="compositionally biased region" description="Basic and acidic residues" evidence="1">
    <location>
        <begin position="1"/>
        <end position="10"/>
    </location>
</feature>
<organism evidence="2 3">
    <name type="scientific">Fonsecaea multimorphosa CBS 102226</name>
    <dbReference type="NCBI Taxonomy" id="1442371"/>
    <lineage>
        <taxon>Eukaryota</taxon>
        <taxon>Fungi</taxon>
        <taxon>Dikarya</taxon>
        <taxon>Ascomycota</taxon>
        <taxon>Pezizomycotina</taxon>
        <taxon>Eurotiomycetes</taxon>
        <taxon>Chaetothyriomycetidae</taxon>
        <taxon>Chaetothyriales</taxon>
        <taxon>Herpotrichiellaceae</taxon>
        <taxon>Fonsecaea</taxon>
    </lineage>
</organism>
<protein>
    <submittedName>
        <fullName evidence="2">Uncharacterized protein</fullName>
    </submittedName>
</protein>
<gene>
    <name evidence="2" type="ORF">Z520_10601</name>
</gene>
<dbReference type="GeneID" id="27716347"/>
<dbReference type="AlphaFoldDB" id="A0A0D2GVP3"/>
<dbReference type="RefSeq" id="XP_016627818.1">
    <property type="nucleotide sequence ID" value="XM_016781093.1"/>
</dbReference>
<dbReference type="Proteomes" id="UP000053411">
    <property type="component" value="Unassembled WGS sequence"/>
</dbReference>
<keyword evidence="3" id="KW-1185">Reference proteome</keyword>
<evidence type="ECO:0000313" key="3">
    <source>
        <dbReference type="Proteomes" id="UP000053411"/>
    </source>
</evidence>
<name>A0A0D2GVP3_9EURO</name>
<proteinExistence type="predicted"/>